<evidence type="ECO:0000313" key="3">
    <source>
        <dbReference type="Proteomes" id="UP000019118"/>
    </source>
</evidence>
<evidence type="ECO:0000313" key="2">
    <source>
        <dbReference type="EnsemblMetazoa" id="XP_019771561.1"/>
    </source>
</evidence>
<dbReference type="GeneID" id="109545349"/>
<dbReference type="Gene3D" id="3.30.160.60">
    <property type="entry name" value="Classic Zinc Finger"/>
    <property type="match status" value="1"/>
</dbReference>
<protein>
    <recommendedName>
        <fullName evidence="1">C2H2-type domain-containing protein</fullName>
    </recommendedName>
</protein>
<name>A0AAR5QED9_DENPD</name>
<keyword evidence="3" id="KW-1185">Reference proteome</keyword>
<organism evidence="2 3">
    <name type="scientific">Dendroctonus ponderosae</name>
    <name type="common">Mountain pine beetle</name>
    <dbReference type="NCBI Taxonomy" id="77166"/>
    <lineage>
        <taxon>Eukaryota</taxon>
        <taxon>Metazoa</taxon>
        <taxon>Ecdysozoa</taxon>
        <taxon>Arthropoda</taxon>
        <taxon>Hexapoda</taxon>
        <taxon>Insecta</taxon>
        <taxon>Pterygota</taxon>
        <taxon>Neoptera</taxon>
        <taxon>Endopterygota</taxon>
        <taxon>Coleoptera</taxon>
        <taxon>Polyphaga</taxon>
        <taxon>Cucujiformia</taxon>
        <taxon>Curculionidae</taxon>
        <taxon>Scolytinae</taxon>
        <taxon>Dendroctonus</taxon>
    </lineage>
</organism>
<accession>A0AAR5QED9</accession>
<dbReference type="PROSITE" id="PS00028">
    <property type="entry name" value="ZINC_FINGER_C2H2_1"/>
    <property type="match status" value="1"/>
</dbReference>
<dbReference type="AlphaFoldDB" id="A0AAR5QED9"/>
<feature type="domain" description="C2H2-type" evidence="1">
    <location>
        <begin position="507"/>
        <end position="527"/>
    </location>
</feature>
<dbReference type="InterPro" id="IPR012934">
    <property type="entry name" value="Znf_AD"/>
</dbReference>
<dbReference type="GO" id="GO:0005634">
    <property type="term" value="C:nucleus"/>
    <property type="evidence" value="ECO:0007669"/>
    <property type="project" value="InterPro"/>
</dbReference>
<reference evidence="3" key="1">
    <citation type="journal article" date="2013" name="Genome Biol.">
        <title>Draft genome of the mountain pine beetle, Dendroctonus ponderosae Hopkins, a major forest pest.</title>
        <authorList>
            <person name="Keeling C.I."/>
            <person name="Yuen M.M."/>
            <person name="Liao N.Y."/>
            <person name="Docking T.R."/>
            <person name="Chan S.K."/>
            <person name="Taylor G.A."/>
            <person name="Palmquist D.L."/>
            <person name="Jackman S.D."/>
            <person name="Nguyen A."/>
            <person name="Li M."/>
            <person name="Henderson H."/>
            <person name="Janes J.K."/>
            <person name="Zhao Y."/>
            <person name="Pandoh P."/>
            <person name="Moore R."/>
            <person name="Sperling F.A."/>
            <person name="Huber D.P."/>
            <person name="Birol I."/>
            <person name="Jones S.J."/>
            <person name="Bohlmann J."/>
        </authorList>
    </citation>
    <scope>NUCLEOTIDE SEQUENCE</scope>
</reference>
<dbReference type="KEGG" id="dpa:109545349"/>
<dbReference type="InterPro" id="IPR013087">
    <property type="entry name" value="Znf_C2H2_type"/>
</dbReference>
<dbReference type="SMART" id="SM00355">
    <property type="entry name" value="ZnF_C2H2"/>
    <property type="match status" value="4"/>
</dbReference>
<dbReference type="SMART" id="SM00868">
    <property type="entry name" value="zf-AD"/>
    <property type="match status" value="2"/>
</dbReference>
<dbReference type="GO" id="GO:0008270">
    <property type="term" value="F:zinc ion binding"/>
    <property type="evidence" value="ECO:0007669"/>
    <property type="project" value="InterPro"/>
</dbReference>
<proteinExistence type="predicted"/>
<dbReference type="Proteomes" id="UP000019118">
    <property type="component" value="Unassembled WGS sequence"/>
</dbReference>
<sequence length="628" mass="71579">MALQASANALFCRLCLEELDMVYMFSSDPVTRMVILDNFPKMNLGATNFIRLCKDCYTNLDFVMTVKSGFPLQRKDFLQQKFSRAAGVKFCAFCLAFQANTSEESIFSSSRYGPTQVQKIVEYVIPAFKYIKAQTNICHFCWSWILKIYSFKQQCNQIDNFLLQACHESHLNVLTDTNIYTLVMLNVQVRTVREQIQREKQQTIDLGQHKFQSYISRANANFSKLVLALESNTEHVRMNFDMVRHMEYNFATGEDYPNFTVSNNPGTDVPPVAPCNFVQTYENSLTDNKGLCACNINLTKESIPTIDLNDSDEETVIYRPNEDLIFANDDTLSSDEVKSMDLDIVETDLKLQLCEAENDTTFGNDEGFEAIRSDFDLDAELQGGTSELEIEASGSAPAAKEDKSCNIEEEIATFHIHAELLTEFIDGYAQQACAPLETSNPTFGNCAFVETLRQADVPFSNNPVDANEDDCYQVEADLNQPIDLTLRSCQAKLASRNSHFLRECWGCYVCAAKFRSKGGIIRHTLLHERPCNKFGKFFCRFCPYRANWKGSVTRHQSVHAFENLPDHRTIKYLCIFCNVICSAKEDVQTHMIKHIITSNHFQCLHCMFAGNCSKALRIHYRNFHIVRA</sequence>
<dbReference type="EnsemblMetazoa" id="XM_019916002.1">
    <property type="protein sequence ID" value="XP_019771561.1"/>
    <property type="gene ID" value="LOC109545349"/>
</dbReference>
<evidence type="ECO:0000259" key="1">
    <source>
        <dbReference type="PROSITE" id="PS00028"/>
    </source>
</evidence>
<reference evidence="2" key="2">
    <citation type="submission" date="2024-08" db="UniProtKB">
        <authorList>
            <consortium name="EnsemblMetazoa"/>
        </authorList>
    </citation>
    <scope>IDENTIFICATION</scope>
</reference>